<dbReference type="InterPro" id="IPR002797">
    <property type="entry name" value="Polysacc_synth"/>
</dbReference>
<feature type="transmembrane region" description="Helical" evidence="6">
    <location>
        <begin position="471"/>
        <end position="491"/>
    </location>
</feature>
<gene>
    <name evidence="7" type="ORF">FTX54_000310</name>
</gene>
<accession>A0A5C7F305</accession>
<feature type="transmembrane region" description="Helical" evidence="6">
    <location>
        <begin position="51"/>
        <end position="72"/>
    </location>
</feature>
<dbReference type="InterPro" id="IPR050833">
    <property type="entry name" value="Poly_Biosynth_Transport"/>
</dbReference>
<dbReference type="GO" id="GO:0005886">
    <property type="term" value="C:plasma membrane"/>
    <property type="evidence" value="ECO:0007669"/>
    <property type="project" value="UniProtKB-SubCell"/>
</dbReference>
<dbReference type="CDD" id="cd13124">
    <property type="entry name" value="MATE_SpoVB_like"/>
    <property type="match status" value="1"/>
</dbReference>
<evidence type="ECO:0000313" key="8">
    <source>
        <dbReference type="Proteomes" id="UP000321816"/>
    </source>
</evidence>
<feature type="transmembrane region" description="Helical" evidence="6">
    <location>
        <begin position="186"/>
        <end position="205"/>
    </location>
</feature>
<evidence type="ECO:0000256" key="1">
    <source>
        <dbReference type="ARBA" id="ARBA00004651"/>
    </source>
</evidence>
<keyword evidence="5 6" id="KW-0472">Membrane</keyword>
<dbReference type="KEGG" id="ahal:FTX54_000310"/>
<dbReference type="EMBL" id="CP144914">
    <property type="protein sequence ID" value="WWD80066.1"/>
    <property type="molecule type" value="Genomic_DNA"/>
</dbReference>
<dbReference type="PANTHER" id="PTHR30250:SF29">
    <property type="entry name" value="POLYSACCHARIDE BIOSYNTHESIS PROTEIN C-TERMINAL DOMAIN-CONTAINING PROTEIN"/>
    <property type="match status" value="1"/>
</dbReference>
<keyword evidence="4 6" id="KW-1133">Transmembrane helix</keyword>
<evidence type="ECO:0000313" key="7">
    <source>
        <dbReference type="EMBL" id="WWD80066.1"/>
    </source>
</evidence>
<dbReference type="RefSeq" id="WP_147805105.1">
    <property type="nucleotide sequence ID" value="NZ_CP144914.1"/>
</dbReference>
<proteinExistence type="predicted"/>
<comment type="subcellular location">
    <subcellularLocation>
        <location evidence="1">Cell membrane</location>
        <topology evidence="1">Multi-pass membrane protein</topology>
    </subcellularLocation>
</comment>
<feature type="transmembrane region" description="Helical" evidence="6">
    <location>
        <begin position="275"/>
        <end position="297"/>
    </location>
</feature>
<keyword evidence="2" id="KW-1003">Cell membrane</keyword>
<evidence type="ECO:0000256" key="3">
    <source>
        <dbReference type="ARBA" id="ARBA00022692"/>
    </source>
</evidence>
<dbReference type="InterPro" id="IPR024923">
    <property type="entry name" value="PG_synth_SpoVB"/>
</dbReference>
<feature type="transmembrane region" description="Helical" evidence="6">
    <location>
        <begin position="381"/>
        <end position="402"/>
    </location>
</feature>
<feature type="transmembrane region" description="Helical" evidence="6">
    <location>
        <begin position="318"/>
        <end position="341"/>
    </location>
</feature>
<reference evidence="7 8" key="1">
    <citation type="submission" date="2024-01" db="EMBL/GenBank/DDBJ databases">
        <title>Complete Genome Sequence of Alkalicoccus halolimnae BZ-SZ-XJ29T, a Moderately Halophilic Bacterium Isolated from a Salt Lake.</title>
        <authorList>
            <person name="Zhao B."/>
        </authorList>
    </citation>
    <scope>NUCLEOTIDE SEQUENCE [LARGE SCALE GENOMIC DNA]</scope>
    <source>
        <strain evidence="7 8">BZ-SZ-XJ29</strain>
    </source>
</reference>
<feature type="transmembrane region" description="Helical" evidence="6">
    <location>
        <begin position="408"/>
        <end position="427"/>
    </location>
</feature>
<evidence type="ECO:0000256" key="4">
    <source>
        <dbReference type="ARBA" id="ARBA00022989"/>
    </source>
</evidence>
<feature type="transmembrane region" description="Helical" evidence="6">
    <location>
        <begin position="439"/>
        <end position="465"/>
    </location>
</feature>
<dbReference type="Proteomes" id="UP000321816">
    <property type="component" value="Chromosome"/>
</dbReference>
<evidence type="ECO:0000256" key="6">
    <source>
        <dbReference type="SAM" id="Phobius"/>
    </source>
</evidence>
<feature type="transmembrane region" description="Helical" evidence="6">
    <location>
        <begin position="84"/>
        <end position="109"/>
    </location>
</feature>
<feature type="transmembrane region" description="Helical" evidence="6">
    <location>
        <begin position="12"/>
        <end position="31"/>
    </location>
</feature>
<name>A0A5C7F305_9BACI</name>
<feature type="transmembrane region" description="Helical" evidence="6">
    <location>
        <begin position="121"/>
        <end position="142"/>
    </location>
</feature>
<evidence type="ECO:0000256" key="5">
    <source>
        <dbReference type="ARBA" id="ARBA00023136"/>
    </source>
</evidence>
<feature type="transmembrane region" description="Helical" evidence="6">
    <location>
        <begin position="353"/>
        <end position="374"/>
    </location>
</feature>
<dbReference type="OrthoDB" id="9775950at2"/>
<dbReference type="Pfam" id="PF01943">
    <property type="entry name" value="Polysacc_synt"/>
    <property type="match status" value="1"/>
</dbReference>
<keyword evidence="8" id="KW-1185">Reference proteome</keyword>
<sequence>MPEPPKTWFQAAVYLSLAALAAKGMSALYKIPYQNITGDTGFYVYQQVYPLYGAALVLGTYGFPLVIAKAVASHEEEGTLRQHLSFYLLSMFIFFSLLGTSVIAGAPLLASLMGDEQLTGAIRWMGAPFFLVPFFAAARGYYQGKQTAGPAAVSHVAEQFVRVLVILAAAWTAMQTAGVYEAGRSAGIGAFAGGVAGLFVLWLFVKKEPYWYKPSWQLPSGWPLLIGSMLKQGLFVSASAMILVLFQVVDAFTIVRQLPDREGAAGLKGIYDRSWPLIQFGAVVTTVFSYAVIPSVTKAWYTGRRAEAAEEATKAMKVCIVFGGAAAVGMAALMPSVNVMMFTDGAGTEALQISAAVVLTGSVFMTGAALMYAIGREGAAFLILAGAAGIKAAGNLLLIPAYGISGAAAASAVAGFAAALTAFIYLAGCGCFRPFSVYFWLKTGAAFAVMAAFVLLLQEGILFFLDERSGAAASTLFLGSAGALLFIILIWRMQVFTEKEWNELPKVHKILPYRH</sequence>
<organism evidence="7 8">
    <name type="scientific">Alkalicoccus halolimnae</name>
    <dbReference type="NCBI Taxonomy" id="1667239"/>
    <lineage>
        <taxon>Bacteria</taxon>
        <taxon>Bacillati</taxon>
        <taxon>Bacillota</taxon>
        <taxon>Bacilli</taxon>
        <taxon>Bacillales</taxon>
        <taxon>Bacillaceae</taxon>
        <taxon>Alkalicoccus</taxon>
    </lineage>
</organism>
<feature type="transmembrane region" description="Helical" evidence="6">
    <location>
        <begin position="234"/>
        <end position="255"/>
    </location>
</feature>
<keyword evidence="3 6" id="KW-0812">Transmembrane</keyword>
<dbReference type="AlphaFoldDB" id="A0A5C7F305"/>
<evidence type="ECO:0000256" key="2">
    <source>
        <dbReference type="ARBA" id="ARBA00022475"/>
    </source>
</evidence>
<dbReference type="PANTHER" id="PTHR30250">
    <property type="entry name" value="PST FAMILY PREDICTED COLANIC ACID TRANSPORTER"/>
    <property type="match status" value="1"/>
</dbReference>
<protein>
    <submittedName>
        <fullName evidence="7">Polysaccharide biosynthesis protein</fullName>
    </submittedName>
</protein>